<feature type="region of interest" description="Disordered" evidence="1">
    <location>
        <begin position="311"/>
        <end position="330"/>
    </location>
</feature>
<name>A0A177YDN8_9NOCA</name>
<dbReference type="SUPFAM" id="SSF81301">
    <property type="entry name" value="Nucleotidyltransferase"/>
    <property type="match status" value="1"/>
</dbReference>
<dbReference type="AlphaFoldDB" id="A0A177YDN8"/>
<sequence length="330" mass="36682">MTAASTIDELVDDLYLQRGRAWQAALVTAQNFLETIADEILDNVDRDRLNAGTARIKDPARAADKLRRKIAEGRIAPPTDVDDVVDALGDLIGIKVLCKSPRDLHAFVDALEAACHDPDCSVRFAREPMDYVEFPKPNGYRAYHAILLVRVATHQGDLDVKVEVQVKTRLQDAWGELTHEDMYKPGEPLKASKKHVDRARQMAELLLQVDLMADELAAQLDSQTAVSSDPVAEPTPVPKDPEIISARVTRTGPRYALAVGPDGRRGLIPARSVKAVIGVKDRIAVDDYLEVGDEVRVVVEDSEDALYYHLSSQPPSRRSRRRRRRAEQDA</sequence>
<accession>A0A177YDN8</accession>
<comment type="caution">
    <text evidence="3">The sequence shown here is derived from an EMBL/GenBank/DDBJ whole genome shotgun (WGS) entry which is preliminary data.</text>
</comment>
<evidence type="ECO:0000313" key="4">
    <source>
        <dbReference type="Proteomes" id="UP000077519"/>
    </source>
</evidence>
<dbReference type="InterPro" id="IPR052366">
    <property type="entry name" value="GTP_Pyrophosphokinase"/>
</dbReference>
<evidence type="ECO:0000256" key="1">
    <source>
        <dbReference type="SAM" id="MobiDB-lite"/>
    </source>
</evidence>
<feature type="compositionally biased region" description="Basic residues" evidence="1">
    <location>
        <begin position="317"/>
        <end position="330"/>
    </location>
</feature>
<protein>
    <submittedName>
        <fullName evidence="3">RelA/SpoT protein</fullName>
    </submittedName>
</protein>
<feature type="domain" description="RelA/SpoT" evidence="2">
    <location>
        <begin position="54"/>
        <end position="189"/>
    </location>
</feature>
<dbReference type="GO" id="GO:0015969">
    <property type="term" value="P:guanosine tetraphosphate metabolic process"/>
    <property type="evidence" value="ECO:0007669"/>
    <property type="project" value="InterPro"/>
</dbReference>
<evidence type="ECO:0000259" key="2">
    <source>
        <dbReference type="SMART" id="SM00954"/>
    </source>
</evidence>
<dbReference type="PANTHER" id="PTHR47837">
    <property type="entry name" value="GTP PYROPHOSPHOKINASE YJBM"/>
    <property type="match status" value="1"/>
</dbReference>
<evidence type="ECO:0000313" key="3">
    <source>
        <dbReference type="EMBL" id="OAK53656.1"/>
    </source>
</evidence>
<gene>
    <name evidence="3" type="ORF">A3K89_22955</name>
</gene>
<dbReference type="InterPro" id="IPR043519">
    <property type="entry name" value="NT_sf"/>
</dbReference>
<dbReference type="InterPro" id="IPR007685">
    <property type="entry name" value="RelA_SpoT"/>
</dbReference>
<dbReference type="SMART" id="SM00954">
    <property type="entry name" value="RelA_SpoT"/>
    <property type="match status" value="1"/>
</dbReference>
<dbReference type="Gene3D" id="3.30.460.10">
    <property type="entry name" value="Beta Polymerase, domain 2"/>
    <property type="match status" value="1"/>
</dbReference>
<dbReference type="EMBL" id="LVHI01000017">
    <property type="protein sequence ID" value="OAK53656.1"/>
    <property type="molecule type" value="Genomic_DNA"/>
</dbReference>
<keyword evidence="4" id="KW-1185">Reference proteome</keyword>
<organism evidence="3 4">
    <name type="scientific">Rhodococcoides kyotonense</name>
    <dbReference type="NCBI Taxonomy" id="398843"/>
    <lineage>
        <taxon>Bacteria</taxon>
        <taxon>Bacillati</taxon>
        <taxon>Actinomycetota</taxon>
        <taxon>Actinomycetes</taxon>
        <taxon>Mycobacteriales</taxon>
        <taxon>Nocardiaceae</taxon>
        <taxon>Rhodococcoides</taxon>
    </lineage>
</organism>
<dbReference type="Proteomes" id="UP000077519">
    <property type="component" value="Unassembled WGS sequence"/>
</dbReference>
<dbReference type="CDD" id="cd05399">
    <property type="entry name" value="NT_Rel-Spo_like"/>
    <property type="match status" value="1"/>
</dbReference>
<dbReference type="RefSeq" id="WP_068427211.1">
    <property type="nucleotide sequence ID" value="NZ_LVHI01000017.1"/>
</dbReference>
<reference evidence="3 4" key="1">
    <citation type="submission" date="2016-03" db="EMBL/GenBank/DDBJ databases">
        <title>Genome sequence of Rhodococcus kyotonensis KB10.</title>
        <authorList>
            <person name="Jeong H."/>
            <person name="Hong C.E."/>
            <person name="Jo S.H."/>
            <person name="Park J.M."/>
        </authorList>
    </citation>
    <scope>NUCLEOTIDE SEQUENCE [LARGE SCALE GENOMIC DNA]</scope>
    <source>
        <strain evidence="3 4">KB10</strain>
    </source>
</reference>
<dbReference type="Pfam" id="PF04607">
    <property type="entry name" value="RelA_SpoT"/>
    <property type="match status" value="1"/>
</dbReference>
<proteinExistence type="predicted"/>
<dbReference type="PANTHER" id="PTHR47837:SF1">
    <property type="entry name" value="GTP PYROPHOSPHOKINASE YJBM"/>
    <property type="match status" value="1"/>
</dbReference>